<dbReference type="AlphaFoldDB" id="A0A347W2G4"/>
<evidence type="ECO:0000313" key="11">
    <source>
        <dbReference type="EMBL" id="TLD94081.1"/>
    </source>
</evidence>
<reference evidence="11 12" key="1">
    <citation type="journal article" date="2014" name="Genome Announc.">
        <title>Draft genome sequences of eight enterohepatic helicobacter species isolated from both laboratory and wild rodents.</title>
        <authorList>
            <person name="Sheh A."/>
            <person name="Shen Z."/>
            <person name="Fox J.G."/>
        </authorList>
    </citation>
    <scope>NUCLEOTIDE SEQUENCE [LARGE SCALE GENOMIC DNA]</scope>
    <source>
        <strain evidence="11 12">MIT 97-6194</strain>
    </source>
</reference>
<sequence length="205" mass="23173">MKVLLLCSFFIIFVACVAEQKNLQSKQDSITTQKNPFISTKELENKEKEEESQTQKEFKKQLKEKVSEYKKKCDKKDGVYCLKLASAYEILNEKSDIEIKEIHKKAFEYNTNDCENGDMNACVGLGSAFESGEVVKKDLQKAKELYKKSCDNKLALGCLNLGLLLSDCTACNEDSKSKKEALPFFIKACEYGNNNACAIINKNIK</sequence>
<dbReference type="EMBL" id="JRMP02000010">
    <property type="protein sequence ID" value="TLD94081.1"/>
    <property type="molecule type" value="Genomic_DNA"/>
</dbReference>
<evidence type="ECO:0000313" key="12">
    <source>
        <dbReference type="Proteomes" id="UP000029714"/>
    </source>
</evidence>
<dbReference type="InterPro" id="IPR006597">
    <property type="entry name" value="Sel1-like"/>
</dbReference>
<organism evidence="11 12">
    <name type="scientific">Helicobacter saguini</name>
    <dbReference type="NCBI Taxonomy" id="1548018"/>
    <lineage>
        <taxon>Bacteria</taxon>
        <taxon>Pseudomonadati</taxon>
        <taxon>Campylobacterota</taxon>
        <taxon>Epsilonproteobacteria</taxon>
        <taxon>Campylobacterales</taxon>
        <taxon>Helicobacteraceae</taxon>
        <taxon>Helicobacter</taxon>
    </lineage>
</organism>
<reference evidence="10 13" key="4">
    <citation type="submission" date="2019-12" db="EMBL/GenBank/DDBJ databases">
        <title>Multi-Generational Helicobacter saguini Isolates.</title>
        <authorList>
            <person name="Mannion A."/>
            <person name="Shen Z."/>
            <person name="Fox J.G."/>
        </authorList>
    </citation>
    <scope>NUCLEOTIDE SEQUENCE [LARGE SCALE GENOMIC DNA]</scope>
    <source>
        <strain evidence="10">16-048</strain>
        <strain evidence="13">16-048 (F4)</strain>
    </source>
</reference>
<comment type="subcellular location">
    <subcellularLocation>
        <location evidence="9">Secreted</location>
    </subcellularLocation>
</comment>
<accession>A0A347W2G4</accession>
<keyword evidence="6" id="KW-0802">TPR repeat</keyword>
<reference evidence="11 12" key="2">
    <citation type="journal article" date="2016" name="Infect. Immun.">
        <title>Helicobacter saguini, a Novel Helicobacter Isolated from Cotton-Top Tamarins with Ulcerative Colitis, Has Proinflammatory Properties and Induces Typhlocolitis and Dysplasia in Gnotobiotic IL-10-/- Mice.</title>
        <authorList>
            <person name="Shen Z."/>
            <person name="Mannion A."/>
            <person name="Whary M.T."/>
            <person name="Muthupalani S."/>
            <person name="Sheh A."/>
            <person name="Feng Y."/>
            <person name="Gong G."/>
            <person name="Vandamme P."/>
            <person name="Holcombe H.R."/>
            <person name="Paster B.J."/>
            <person name="Fox J.G."/>
        </authorList>
    </citation>
    <scope>NUCLEOTIDE SEQUENCE [LARGE SCALE GENOMIC DNA]</scope>
    <source>
        <strain evidence="11 12">MIT 97-6194</strain>
    </source>
</reference>
<keyword evidence="9" id="KW-0732">Signal</keyword>
<evidence type="ECO:0000256" key="3">
    <source>
        <dbReference type="ARBA" id="ARBA00012865"/>
    </source>
</evidence>
<dbReference type="EC" id="3.5.2.6" evidence="3 9"/>
<keyword evidence="5 9" id="KW-0378">Hydrolase</keyword>
<evidence type="ECO:0000256" key="8">
    <source>
        <dbReference type="ARBA" id="ARBA00023251"/>
    </source>
</evidence>
<comment type="similarity">
    <text evidence="2 9">Belongs to the hcp beta-lactamase family.</text>
</comment>
<dbReference type="EMBL" id="QBIU01000001">
    <property type="protein sequence ID" value="MWV69015.1"/>
    <property type="molecule type" value="Genomic_DNA"/>
</dbReference>
<dbReference type="GO" id="GO:0046677">
    <property type="term" value="P:response to antibiotic"/>
    <property type="evidence" value="ECO:0007669"/>
    <property type="project" value="UniProtKB-KW"/>
</dbReference>
<dbReference type="Proteomes" id="UP000029714">
    <property type="component" value="Unassembled WGS sequence"/>
</dbReference>
<keyword evidence="12" id="KW-1185">Reference proteome</keyword>
<dbReference type="InterPro" id="IPR040239">
    <property type="entry name" value="HcpB-like"/>
</dbReference>
<dbReference type="SUPFAM" id="SSF81901">
    <property type="entry name" value="HCP-like"/>
    <property type="match status" value="1"/>
</dbReference>
<evidence type="ECO:0000256" key="7">
    <source>
        <dbReference type="ARBA" id="ARBA00023157"/>
    </source>
</evidence>
<dbReference type="RefSeq" id="WP_052062472.1">
    <property type="nucleotide sequence ID" value="NZ_JRMP02000010.1"/>
</dbReference>
<dbReference type="SMART" id="SM00671">
    <property type="entry name" value="SEL1"/>
    <property type="match status" value="2"/>
</dbReference>
<gene>
    <name evidence="10" type="ORF">DCO61_02985</name>
    <name evidence="11" type="ORF">LS64_007130</name>
</gene>
<dbReference type="Gene3D" id="1.25.40.10">
    <property type="entry name" value="Tetratricopeptide repeat domain"/>
    <property type="match status" value="1"/>
</dbReference>
<feature type="chain" id="PRO_5034110536" description="Beta-lactamase" evidence="9">
    <location>
        <begin position="18"/>
        <end position="205"/>
    </location>
</feature>
<dbReference type="GO" id="GO:0008800">
    <property type="term" value="F:beta-lactamase activity"/>
    <property type="evidence" value="ECO:0007669"/>
    <property type="project" value="UniProtKB-UniRule"/>
</dbReference>
<evidence type="ECO:0000256" key="5">
    <source>
        <dbReference type="ARBA" id="ARBA00022801"/>
    </source>
</evidence>
<dbReference type="PANTHER" id="PTHR13891">
    <property type="entry name" value="CYTOCHROME C OXIDASE ASSEMBLY FACTOR 7"/>
    <property type="match status" value="1"/>
</dbReference>
<proteinExistence type="inferred from homology"/>
<keyword evidence="9" id="KW-0964">Secreted</keyword>
<evidence type="ECO:0000256" key="2">
    <source>
        <dbReference type="ARBA" id="ARBA00008486"/>
    </source>
</evidence>
<keyword evidence="7" id="KW-1015">Disulfide bond</keyword>
<comment type="function">
    <text evidence="9">Hydrolyzes 6-aminopenicillinic acid and 7-aminocephalosporanic acid (ACA) derivatives.</text>
</comment>
<reference evidence="11" key="3">
    <citation type="submission" date="2018-04" db="EMBL/GenBank/DDBJ databases">
        <authorList>
            <person name="Sheh A."/>
            <person name="Shen Z."/>
            <person name="Mannion A.J."/>
            <person name="Fox J.G."/>
        </authorList>
    </citation>
    <scope>NUCLEOTIDE SEQUENCE</scope>
    <source>
        <strain evidence="11">MIT 97-6194</strain>
    </source>
</reference>
<evidence type="ECO:0000313" key="10">
    <source>
        <dbReference type="EMBL" id="MWV69015.1"/>
    </source>
</evidence>
<evidence type="ECO:0000313" key="13">
    <source>
        <dbReference type="Proteomes" id="UP000477070"/>
    </source>
</evidence>
<name>A0A347W2G4_9HELI</name>
<dbReference type="GO" id="GO:0005576">
    <property type="term" value="C:extracellular region"/>
    <property type="evidence" value="ECO:0007669"/>
    <property type="project" value="UniProtKB-SubCell"/>
</dbReference>
<dbReference type="InterPro" id="IPR011990">
    <property type="entry name" value="TPR-like_helical_dom_sf"/>
</dbReference>
<dbReference type="Proteomes" id="UP000477070">
    <property type="component" value="Unassembled WGS sequence"/>
</dbReference>
<comment type="caution">
    <text evidence="11">The sequence shown here is derived from an EMBL/GenBank/DDBJ whole genome shotgun (WGS) entry which is preliminary data.</text>
</comment>
<feature type="signal peptide" evidence="9">
    <location>
        <begin position="1"/>
        <end position="17"/>
    </location>
</feature>
<evidence type="ECO:0000256" key="6">
    <source>
        <dbReference type="ARBA" id="ARBA00022803"/>
    </source>
</evidence>
<evidence type="ECO:0000256" key="4">
    <source>
        <dbReference type="ARBA" id="ARBA00022737"/>
    </source>
</evidence>
<dbReference type="PANTHER" id="PTHR13891:SF1">
    <property type="entry name" value="CYTOCHROME C OXIDASE ASSEMBLY FACTOR 7"/>
    <property type="match status" value="1"/>
</dbReference>
<evidence type="ECO:0000256" key="1">
    <source>
        <dbReference type="ARBA" id="ARBA00001526"/>
    </source>
</evidence>
<dbReference type="PROSITE" id="PS51257">
    <property type="entry name" value="PROKAR_LIPOPROTEIN"/>
    <property type="match status" value="1"/>
</dbReference>
<protein>
    <recommendedName>
        <fullName evidence="3 9">Beta-lactamase</fullName>
        <ecNumber evidence="3 9">3.5.2.6</ecNumber>
    </recommendedName>
</protein>
<evidence type="ECO:0000256" key="9">
    <source>
        <dbReference type="RuleBase" id="RU366075"/>
    </source>
</evidence>
<keyword evidence="8" id="KW-0046">Antibiotic resistance</keyword>
<comment type="catalytic activity">
    <reaction evidence="1 9">
        <text>a beta-lactam + H2O = a substituted beta-amino acid</text>
        <dbReference type="Rhea" id="RHEA:20401"/>
        <dbReference type="ChEBI" id="CHEBI:15377"/>
        <dbReference type="ChEBI" id="CHEBI:35627"/>
        <dbReference type="ChEBI" id="CHEBI:140347"/>
        <dbReference type="EC" id="3.5.2.6"/>
    </reaction>
</comment>
<dbReference type="OrthoDB" id="5330140at2"/>
<keyword evidence="4" id="KW-0677">Repeat</keyword>